<evidence type="ECO:0000256" key="2">
    <source>
        <dbReference type="ARBA" id="ARBA00022723"/>
    </source>
</evidence>
<protein>
    <submittedName>
        <fullName evidence="9">Glycosyl transferase</fullName>
    </submittedName>
</protein>
<dbReference type="InterPro" id="IPR000772">
    <property type="entry name" value="Ricin_B_lectin"/>
</dbReference>
<organism evidence="9 10">
    <name type="scientific">Acinetobacter chinensis</name>
    <dbReference type="NCBI Taxonomy" id="2004650"/>
    <lineage>
        <taxon>Bacteria</taxon>
        <taxon>Pseudomonadati</taxon>
        <taxon>Pseudomonadota</taxon>
        <taxon>Gammaproteobacteria</taxon>
        <taxon>Moraxellales</taxon>
        <taxon>Moraxellaceae</taxon>
        <taxon>Acinetobacter</taxon>
    </lineage>
</organism>
<dbReference type="Pfam" id="PF12561">
    <property type="entry name" value="TagA"/>
    <property type="match status" value="1"/>
</dbReference>
<accession>A0A3B7M2A3</accession>
<dbReference type="SMART" id="SM00458">
    <property type="entry name" value="RICIN"/>
    <property type="match status" value="1"/>
</dbReference>
<dbReference type="PROSITE" id="PS50231">
    <property type="entry name" value="RICIN_B_LECTIN"/>
    <property type="match status" value="1"/>
</dbReference>
<dbReference type="PANTHER" id="PTHR39540:SF1">
    <property type="entry name" value="DICTOMALLEIN-1-RELATED"/>
    <property type="match status" value="1"/>
</dbReference>
<dbReference type="EMBL" id="CP032134">
    <property type="protein sequence ID" value="AXY58445.1"/>
    <property type="molecule type" value="Genomic_DNA"/>
</dbReference>
<evidence type="ECO:0000256" key="5">
    <source>
        <dbReference type="ARBA" id="ARBA00023049"/>
    </source>
</evidence>
<evidence type="ECO:0000256" key="4">
    <source>
        <dbReference type="ARBA" id="ARBA00022833"/>
    </source>
</evidence>
<proteinExistence type="predicted"/>
<evidence type="ECO:0000256" key="7">
    <source>
        <dbReference type="SAM" id="SignalP"/>
    </source>
</evidence>
<keyword evidence="9" id="KW-0808">Transferase</keyword>
<dbReference type="SUPFAM" id="SSF50370">
    <property type="entry name" value="Ricin B-like lectins"/>
    <property type="match status" value="1"/>
</dbReference>
<dbReference type="PANTHER" id="PTHR39540">
    <property type="match status" value="1"/>
</dbReference>
<evidence type="ECO:0000313" key="9">
    <source>
        <dbReference type="EMBL" id="AXY58445.1"/>
    </source>
</evidence>
<keyword evidence="7" id="KW-0732">Signal</keyword>
<keyword evidence="3 6" id="KW-0378">Hydrolase</keyword>
<dbReference type="GO" id="GO:0004222">
    <property type="term" value="F:metalloendopeptidase activity"/>
    <property type="evidence" value="ECO:0007669"/>
    <property type="project" value="UniProtKB-UniRule"/>
</dbReference>
<dbReference type="InterPro" id="IPR035992">
    <property type="entry name" value="Ricin_B-like_lectins"/>
</dbReference>
<name>A0A3B7M2A3_9GAMM</name>
<dbReference type="GO" id="GO:0016740">
    <property type="term" value="F:transferase activity"/>
    <property type="evidence" value="ECO:0007669"/>
    <property type="project" value="UniProtKB-KW"/>
</dbReference>
<feature type="signal peptide" evidence="7">
    <location>
        <begin position="1"/>
        <end position="21"/>
    </location>
</feature>
<gene>
    <name evidence="9" type="ORF">CDG60_10145</name>
</gene>
<evidence type="ECO:0000313" key="10">
    <source>
        <dbReference type="Proteomes" id="UP000263753"/>
    </source>
</evidence>
<dbReference type="RefSeq" id="WP_087512406.1">
    <property type="nucleotide sequence ID" value="NZ_CP032134.1"/>
</dbReference>
<feature type="chain" id="PRO_5017767134" evidence="7">
    <location>
        <begin position="22"/>
        <end position="889"/>
    </location>
</feature>
<dbReference type="PROSITE" id="PS51694">
    <property type="entry name" value="PEPTIDASE_M66"/>
    <property type="match status" value="1"/>
</dbReference>
<comment type="cofactor">
    <cofactor evidence="6">
        <name>Zn(2+)</name>
        <dbReference type="ChEBI" id="CHEBI:29105"/>
    </cofactor>
    <text evidence="6">Binds 1 zinc ion per subunit.</text>
</comment>
<evidence type="ECO:0000259" key="8">
    <source>
        <dbReference type="PROSITE" id="PS51694"/>
    </source>
</evidence>
<dbReference type="GO" id="GO:0006508">
    <property type="term" value="P:proteolysis"/>
    <property type="evidence" value="ECO:0007669"/>
    <property type="project" value="UniProtKB-UniRule"/>
</dbReference>
<evidence type="ECO:0000256" key="6">
    <source>
        <dbReference type="PROSITE-ProRule" id="PRU01031"/>
    </source>
</evidence>
<keyword evidence="4 6" id="KW-0862">Zinc</keyword>
<keyword evidence="1 6" id="KW-0645">Protease</keyword>
<dbReference type="KEGG" id="achi:CDG60_10145"/>
<dbReference type="Pfam" id="PF10462">
    <property type="entry name" value="Peptidase_M66"/>
    <property type="match status" value="1"/>
</dbReference>
<feature type="binding site" evidence="6">
    <location>
        <position position="365"/>
    </location>
    <ligand>
        <name>Zn(2+)</name>
        <dbReference type="ChEBI" id="CHEBI:29105"/>
        <note>catalytic</note>
    </ligand>
</feature>
<feature type="binding site" evidence="6">
    <location>
        <position position="355"/>
    </location>
    <ligand>
        <name>Zn(2+)</name>
        <dbReference type="ChEBI" id="CHEBI:29105"/>
        <note>catalytic</note>
    </ligand>
</feature>
<reference evidence="10" key="1">
    <citation type="submission" date="2018-09" db="EMBL/GenBank/DDBJ databases">
        <title>The complete genome of Acinetobacter sp. strain WCHAc010005.</title>
        <authorList>
            <person name="Hu Y."/>
            <person name="Long H."/>
            <person name="Feng Y."/>
            <person name="Zong Z."/>
        </authorList>
    </citation>
    <scope>NUCLEOTIDE SEQUENCE [LARGE SCALE GENOMIC DNA]</scope>
    <source>
        <strain evidence="10">WCHAc010005</strain>
    </source>
</reference>
<dbReference type="AlphaFoldDB" id="A0A3B7M2A3"/>
<dbReference type="InterPro" id="IPR019503">
    <property type="entry name" value="Peptidase_M66_dom"/>
</dbReference>
<evidence type="ECO:0000256" key="1">
    <source>
        <dbReference type="ARBA" id="ARBA00022670"/>
    </source>
</evidence>
<dbReference type="Pfam" id="PF00652">
    <property type="entry name" value="Ricin_B_lectin"/>
    <property type="match status" value="1"/>
</dbReference>
<dbReference type="Gene3D" id="2.80.10.50">
    <property type="match status" value="1"/>
</dbReference>
<sequence length="889" mass="97509">MQLQYKYLTICTLSAMLMACGGGGGSQSASEGGVVQKYAEPEKDSIESSTLGFYDLNAEGQNREIRNDLSGNFEAMLQFAQGHVVDPKGNEDKNMPRLTSEREALLLVTPVQGMGDIRRLNAEIYQDGRLLRTVELNDPAQLPLSDQANTDDRPKVLYSKKAWSAVLKWDEVVPGLSIQIVQPDSGKRGEITAEGIDFAAPGELVLQNIRLGLLTDPPKSSGHYMLLEPEKAGTDYFQTIPAAQMIVTKYDDMKLDRVMIASGTIYDSVSASNGGYYEGDMRENTAKSTFSVGTNLANWGVTSSSMASQEQPQLTQSVVVHHARGKYANGEANHGLSGGNGMLTIIDSVGNEFSHEIGHHYGLGHYPGSVGNNMFWAAHHADSGWGYIAYRNKMRGNLDWGNKNLGDGSNGIPNFQNLYPYGKDAMSGGYSSSSISRYTHYTGYSTRWKIQPHFNARHVWDEKSPTGYKKWNETTRKMEVIQPKVPKSSGVWYNSADGNYLKPAMFGVPVYTILGGYDVENQSGIIYPAARGNWGNVFNLPAPVLSTGTANCWLSVQFANGVKNIALAPAQLAANSKANKFHINLAQSDQPQHVELFCQKAGADAVKLSQIDIPVLAALPAYVKIGREAGYSALRKIELPLLEQALLENADKSVIHLGTDARLWMDSYSAYKSELSAAAQAVFDRYVQQTSTMHRLNRWVDAYRADLTSDVPEAKAAFKNFLTVLRLDQEKPLQGVTSIKNRTNCLKTETLANGQLNAYISGASGCSNDETEQWIYDIDGKIHNRAALDQCLTTGGGNVISMATCQSNQANQLWSMHEATGTIRQANQCFDLEGGNLKENRARLIRYGCTNGANQKWTIMEQNQSLILGLSKAENLGLITRLMTPEVSQ</sequence>
<dbReference type="GO" id="GO:0046872">
    <property type="term" value="F:metal ion binding"/>
    <property type="evidence" value="ECO:0007669"/>
    <property type="project" value="UniProtKB-UniRule"/>
</dbReference>
<evidence type="ECO:0000256" key="3">
    <source>
        <dbReference type="ARBA" id="ARBA00022801"/>
    </source>
</evidence>
<keyword evidence="5 6" id="KW-0482">Metalloprotease</keyword>
<dbReference type="InterPro" id="IPR022218">
    <property type="entry name" value="TagA_dom"/>
</dbReference>
<keyword evidence="2 6" id="KW-0479">Metal-binding</keyword>
<feature type="binding site" evidence="6">
    <location>
        <position position="359"/>
    </location>
    <ligand>
        <name>Zn(2+)</name>
        <dbReference type="ChEBI" id="CHEBI:29105"/>
        <note>catalytic</note>
    </ligand>
</feature>
<feature type="domain" description="Peptidase M66" evidence="8">
    <location>
        <begin position="203"/>
        <end position="459"/>
    </location>
</feature>
<dbReference type="PROSITE" id="PS51257">
    <property type="entry name" value="PROKAR_LIPOPROTEIN"/>
    <property type="match status" value="1"/>
</dbReference>
<dbReference type="InterPro" id="IPR051256">
    <property type="entry name" value="Dictomallein"/>
</dbReference>
<feature type="active site" evidence="6">
    <location>
        <position position="356"/>
    </location>
</feature>
<dbReference type="Proteomes" id="UP000263753">
    <property type="component" value="Chromosome"/>
</dbReference>